<protein>
    <submittedName>
        <fullName evidence="3">Hydrolase CocE/NonD family protein</fullName>
    </submittedName>
</protein>
<organism evidence="3 4">
    <name type="scientific">Dactylonectria macrodidyma</name>
    <dbReference type="NCBI Taxonomy" id="307937"/>
    <lineage>
        <taxon>Eukaryota</taxon>
        <taxon>Fungi</taxon>
        <taxon>Dikarya</taxon>
        <taxon>Ascomycota</taxon>
        <taxon>Pezizomycotina</taxon>
        <taxon>Sordariomycetes</taxon>
        <taxon>Hypocreomycetidae</taxon>
        <taxon>Hypocreales</taxon>
        <taxon>Nectriaceae</taxon>
        <taxon>Dactylonectria</taxon>
    </lineage>
</organism>
<keyword evidence="1 3" id="KW-0378">Hydrolase</keyword>
<name>A0A9P9FRZ1_9HYPO</name>
<dbReference type="InterPro" id="IPR050585">
    <property type="entry name" value="Xaa-Pro_dipeptidyl-ppase/CocE"/>
</dbReference>
<dbReference type="AlphaFoldDB" id="A0A9P9FRZ1"/>
<dbReference type="InterPro" id="IPR005674">
    <property type="entry name" value="CocE/Ser_esterase"/>
</dbReference>
<dbReference type="GO" id="GO:0008239">
    <property type="term" value="F:dipeptidyl-peptidase activity"/>
    <property type="evidence" value="ECO:0007669"/>
    <property type="project" value="InterPro"/>
</dbReference>
<dbReference type="SUPFAM" id="SSF49785">
    <property type="entry name" value="Galactose-binding domain-like"/>
    <property type="match status" value="1"/>
</dbReference>
<dbReference type="InterPro" id="IPR029058">
    <property type="entry name" value="AB_hydrolase_fold"/>
</dbReference>
<dbReference type="OrthoDB" id="2578740at2759"/>
<dbReference type="Gene3D" id="3.40.50.1820">
    <property type="entry name" value="alpha/beta hydrolase"/>
    <property type="match status" value="1"/>
</dbReference>
<dbReference type="SMART" id="SM00939">
    <property type="entry name" value="PepX_C"/>
    <property type="match status" value="1"/>
</dbReference>
<dbReference type="SUPFAM" id="SSF53474">
    <property type="entry name" value="alpha/beta-Hydrolases"/>
    <property type="match status" value="1"/>
</dbReference>
<dbReference type="EMBL" id="JAGMUV010000001">
    <property type="protein sequence ID" value="KAH7175365.1"/>
    <property type="molecule type" value="Genomic_DNA"/>
</dbReference>
<comment type="caution">
    <text evidence="3">The sequence shown here is derived from an EMBL/GenBank/DDBJ whole genome shotgun (WGS) entry which is preliminary data.</text>
</comment>
<dbReference type="InterPro" id="IPR013736">
    <property type="entry name" value="Xaa-Pro_dipept_C"/>
</dbReference>
<proteinExistence type="predicted"/>
<evidence type="ECO:0000313" key="4">
    <source>
        <dbReference type="Proteomes" id="UP000738349"/>
    </source>
</evidence>
<keyword evidence="4" id="KW-1185">Reference proteome</keyword>
<evidence type="ECO:0000313" key="3">
    <source>
        <dbReference type="EMBL" id="KAH7175365.1"/>
    </source>
</evidence>
<dbReference type="Gene3D" id="1.10.3020.20">
    <property type="match status" value="1"/>
</dbReference>
<dbReference type="InterPro" id="IPR000383">
    <property type="entry name" value="Xaa-Pro-like_dom"/>
</dbReference>
<dbReference type="Gene3D" id="2.60.120.260">
    <property type="entry name" value="Galactose-binding domain-like"/>
    <property type="match status" value="1"/>
</dbReference>
<feature type="domain" description="Xaa-Pro dipeptidyl-peptidase C-terminal" evidence="2">
    <location>
        <begin position="311"/>
        <end position="590"/>
    </location>
</feature>
<evidence type="ECO:0000259" key="2">
    <source>
        <dbReference type="SMART" id="SM00939"/>
    </source>
</evidence>
<evidence type="ECO:0000256" key="1">
    <source>
        <dbReference type="ARBA" id="ARBA00022801"/>
    </source>
</evidence>
<reference evidence="3" key="1">
    <citation type="journal article" date="2021" name="Nat. Commun.">
        <title>Genetic determinants of endophytism in the Arabidopsis root mycobiome.</title>
        <authorList>
            <person name="Mesny F."/>
            <person name="Miyauchi S."/>
            <person name="Thiergart T."/>
            <person name="Pickel B."/>
            <person name="Atanasova L."/>
            <person name="Karlsson M."/>
            <person name="Huettel B."/>
            <person name="Barry K.W."/>
            <person name="Haridas S."/>
            <person name="Chen C."/>
            <person name="Bauer D."/>
            <person name="Andreopoulos W."/>
            <person name="Pangilinan J."/>
            <person name="LaButti K."/>
            <person name="Riley R."/>
            <person name="Lipzen A."/>
            <person name="Clum A."/>
            <person name="Drula E."/>
            <person name="Henrissat B."/>
            <person name="Kohler A."/>
            <person name="Grigoriev I.V."/>
            <person name="Martin F.M."/>
            <person name="Hacquard S."/>
        </authorList>
    </citation>
    <scope>NUCLEOTIDE SEQUENCE</scope>
    <source>
        <strain evidence="3">MPI-CAGE-AT-0147</strain>
    </source>
</reference>
<sequence length="601" mass="66344">MRRLLPTDAPRARYPGFKPETLVLKAGTIRREGAKELPCDIIFERDVPVTLRDGTIIYTDVFRPVGDAAVPAIVAWSPYGKEVGGQWLDDIAGRSGVPLSRVSELQKFEGPDPAYWVNQGYAVLNPDARGAYASEGNLTLWGRQLAEDGYDFVEWAAAQTWSSGKIGMSGNSWLAVSQWFIAAEKPPHLSAIAPWEGLSDVYRDSALAGGIPAPGFMEGILTTFSGDNFAEDVPRMMVNQSLINEYWKDKAARLSEISVPAYVVASYTNTAHTHGTFAGFRQMRSTKKWLRVHNSYEWPDYYQPENVAELTKFFDRYLKGERNGWESTPRVRISVLDPGGEDTINRVVSDWPVPGLTTKKLYLHADGKLGHDEGRKEKSISYDVQRQSDGITLNYTISQVLEINGYMKVRLWVSAIGSSDLDLVVKVEKRSANGSVIATASSMEQESTIAARGTLRVSHRALDRKRSTAFEPYHPHNCEELLHKGQIVPVEIGLWPMALRFHPGERLALTISPATISSPQTDLGFGTAIVPVPENGGTFVNGTKVSLLEMGGPPDSDPEFVNAQRIAAPKSRNNGTHVIHVGGKYDSFLLMPVDLETHSDV</sequence>
<dbReference type="Pfam" id="PF02129">
    <property type="entry name" value="Peptidase_S15"/>
    <property type="match status" value="1"/>
</dbReference>
<dbReference type="NCBIfam" id="TIGR00976">
    <property type="entry name" value="CocE_NonD"/>
    <property type="match status" value="2"/>
</dbReference>
<accession>A0A9P9FRZ1</accession>
<dbReference type="Pfam" id="PF08530">
    <property type="entry name" value="PepX_C"/>
    <property type="match status" value="1"/>
</dbReference>
<gene>
    <name evidence="3" type="ORF">EDB81DRAFT_632230</name>
</gene>
<dbReference type="Proteomes" id="UP000738349">
    <property type="component" value="Unassembled WGS sequence"/>
</dbReference>
<dbReference type="PANTHER" id="PTHR43056:SF10">
    <property type="entry name" value="COCE_NOND FAMILY, PUTATIVE (AFU_ORTHOLOGUE AFUA_7G00600)-RELATED"/>
    <property type="match status" value="1"/>
</dbReference>
<dbReference type="InterPro" id="IPR008979">
    <property type="entry name" value="Galactose-bd-like_sf"/>
</dbReference>
<dbReference type="PANTHER" id="PTHR43056">
    <property type="entry name" value="PEPTIDASE S9 PROLYL OLIGOPEPTIDASE"/>
    <property type="match status" value="1"/>
</dbReference>